<accession>A0A0F7V300</accession>
<feature type="region of interest" description="Disordered" evidence="11">
    <location>
        <begin position="225"/>
        <end position="296"/>
    </location>
</feature>
<evidence type="ECO:0000256" key="1">
    <source>
        <dbReference type="ARBA" id="ARBA00004567"/>
    </source>
</evidence>
<dbReference type="EMBL" id="LN714497">
    <property type="protein sequence ID" value="CEL74410.1"/>
    <property type="molecule type" value="Genomic_DNA"/>
</dbReference>
<dbReference type="GO" id="GO:0000822">
    <property type="term" value="F:inositol hexakisphosphate binding"/>
    <property type="evidence" value="ECO:0007669"/>
    <property type="project" value="TreeGrafter"/>
</dbReference>
<keyword evidence="7" id="KW-0906">Nuclear pore complex</keyword>
<sequence length="806" mass="90829">MYWQPSLFGGSVDFCRLPALDASGGRKIRSRIHRADLTSSDAPLPSSDVRVSSLRHSGQDGSSSSFSSSPSAPPSPSPPPSSSFSAPVSSPSAFSSSSQSEMVPPQLRRLIKQPRVFRFDPGLYDPPRLVLASPSTRRSESRVPRSASFSSARQDLPTSSADGEGAGDGKRDGESDDSETATKCFLEHAKREALLVSLSAAAHASRLLCTYTRGVCERPQAIDAGARGDDAETEERRLTGTKGERNGERGTDSFHRQTPVLSVHAKETGKQLGRDPKSSKTHKKDGGEKKGLQRQEEYARQRKALETARQLEDAVFVERLKAEEEEERKKQEMERVNFDSFRILAFVVSMFLCQSCKERKRREEERIRREQAAKAEAERQAREAAEKARKEEEARRKEEQRKKEEEEKKKKEEEKRKKEEEEKKKQEEEEQRKKQEEERQRKEEEKKKEEAARVAALEKEKQQPAATASSPSPPKAQTEQEGTDQFAAYLPNASDDSGNGAYMKEVVVLLQEAGRTRETSLTHLQGMTDAQVKALRIDIKKKINTALNQLASTTSQVIRTCETLREFQRQLKAGQQEALDFFRWQLCDRLLQLTEKGGQVSARPSSAWAYAFLVRGLIQEDPPLERWLRAHVYATCCYAGAFYYRKKPAMSLEQFRSARGQREGEDEEAFFLRMASCLRLWLAFLVAAHKEDEIWSWFARFVNLNLASPKAARRVCACVLVEGLKVAGPAALQAYRRQFQKVIDVIQNHLKPLLVAMQQKSEGTCLSMYVTQLETVLSNYYASNCTLPEPEGKAMKMEATEANPDV</sequence>
<feature type="compositionally biased region" description="Pro residues" evidence="11">
    <location>
        <begin position="71"/>
        <end position="81"/>
    </location>
</feature>
<evidence type="ECO:0000256" key="3">
    <source>
        <dbReference type="ARBA" id="ARBA00022448"/>
    </source>
</evidence>
<dbReference type="GO" id="GO:0015031">
    <property type="term" value="P:protein transport"/>
    <property type="evidence" value="ECO:0007669"/>
    <property type="project" value="UniProtKB-KW"/>
</dbReference>
<feature type="region of interest" description="Disordered" evidence="11">
    <location>
        <begin position="32"/>
        <end position="104"/>
    </location>
</feature>
<evidence type="ECO:0000256" key="9">
    <source>
        <dbReference type="ARBA" id="ARBA00026227"/>
    </source>
</evidence>
<keyword evidence="8" id="KW-0539">Nucleus</keyword>
<evidence type="ECO:0000256" key="7">
    <source>
        <dbReference type="ARBA" id="ARBA00023132"/>
    </source>
</evidence>
<feature type="region of interest" description="Disordered" evidence="11">
    <location>
        <begin position="128"/>
        <end position="179"/>
    </location>
</feature>
<dbReference type="AlphaFoldDB" id="A0A0F7V300"/>
<comment type="similarity">
    <text evidence="2">Belongs to the GLE1 family.</text>
</comment>
<gene>
    <name evidence="12" type="ORF">BN1205_075270</name>
</gene>
<protein>
    <recommendedName>
        <fullName evidence="9">mRNA export factor GLE1</fullName>
    </recommendedName>
    <alternativeName>
        <fullName evidence="10">Nucleoporin GLE1</fullName>
    </alternativeName>
</protein>
<evidence type="ECO:0000256" key="4">
    <source>
        <dbReference type="ARBA" id="ARBA00022816"/>
    </source>
</evidence>
<dbReference type="InterPro" id="IPR012476">
    <property type="entry name" value="GLE1"/>
</dbReference>
<feature type="compositionally biased region" description="Polar residues" evidence="11">
    <location>
        <begin position="147"/>
        <end position="161"/>
    </location>
</feature>
<feature type="region of interest" description="Disordered" evidence="11">
    <location>
        <begin position="363"/>
        <end position="481"/>
    </location>
</feature>
<feature type="compositionally biased region" description="Basic and acidic residues" evidence="11">
    <location>
        <begin position="264"/>
        <end position="296"/>
    </location>
</feature>
<feature type="compositionally biased region" description="Low complexity" evidence="11">
    <location>
        <begin position="82"/>
        <end position="98"/>
    </location>
</feature>
<evidence type="ECO:0000256" key="11">
    <source>
        <dbReference type="SAM" id="MobiDB-lite"/>
    </source>
</evidence>
<evidence type="ECO:0000256" key="8">
    <source>
        <dbReference type="ARBA" id="ARBA00023242"/>
    </source>
</evidence>
<keyword evidence="5" id="KW-0653">Protein transport</keyword>
<organism evidence="12">
    <name type="scientific">Toxoplasma gondii (strain ATCC 50861 / VEG)</name>
    <dbReference type="NCBI Taxonomy" id="432359"/>
    <lineage>
        <taxon>Eukaryota</taxon>
        <taxon>Sar</taxon>
        <taxon>Alveolata</taxon>
        <taxon>Apicomplexa</taxon>
        <taxon>Conoidasida</taxon>
        <taxon>Coccidia</taxon>
        <taxon>Eucoccidiorida</taxon>
        <taxon>Eimeriorina</taxon>
        <taxon>Sarcocystidae</taxon>
        <taxon>Toxoplasma</taxon>
    </lineage>
</organism>
<proteinExistence type="inferred from homology"/>
<dbReference type="GO" id="GO:0031369">
    <property type="term" value="F:translation initiation factor binding"/>
    <property type="evidence" value="ECO:0007669"/>
    <property type="project" value="TreeGrafter"/>
</dbReference>
<dbReference type="GO" id="GO:0005737">
    <property type="term" value="C:cytoplasm"/>
    <property type="evidence" value="ECO:0007669"/>
    <property type="project" value="TreeGrafter"/>
</dbReference>
<comment type="subcellular location">
    <subcellularLocation>
        <location evidence="1">Nucleus</location>
        <location evidence="1">Nuclear pore complex</location>
    </subcellularLocation>
</comment>
<evidence type="ECO:0000256" key="10">
    <source>
        <dbReference type="ARBA" id="ARBA00029983"/>
    </source>
</evidence>
<reference evidence="12" key="1">
    <citation type="journal article" date="2015" name="PLoS ONE">
        <title>Comprehensive Evaluation of Toxoplasma gondii VEG and Neospora caninum LIV Genomes with Tachyzoite Stage Transcriptome and Proteome Defines Novel Transcript Features.</title>
        <authorList>
            <person name="Ramaprasad A."/>
            <person name="Mourier T."/>
            <person name="Naeem R."/>
            <person name="Malas T.B."/>
            <person name="Moussa E."/>
            <person name="Panigrahi A."/>
            <person name="Vermont S.J."/>
            <person name="Otto T.D."/>
            <person name="Wastling J."/>
            <person name="Pain A."/>
        </authorList>
    </citation>
    <scope>NUCLEOTIDE SEQUENCE</scope>
    <source>
        <strain evidence="12">VEG</strain>
    </source>
</reference>
<keyword evidence="3" id="KW-0813">Transport</keyword>
<dbReference type="PANTHER" id="PTHR12960">
    <property type="entry name" value="GLE-1-RELATED"/>
    <property type="match status" value="1"/>
</dbReference>
<evidence type="ECO:0000313" key="12">
    <source>
        <dbReference type="EMBL" id="CEL74410.1"/>
    </source>
</evidence>
<dbReference type="PANTHER" id="PTHR12960:SF0">
    <property type="entry name" value="MRNA EXPORT FACTOR GLE1"/>
    <property type="match status" value="1"/>
</dbReference>
<name>A0A0F7V300_TOXGV</name>
<keyword evidence="6" id="KW-0811">Translocation</keyword>
<feature type="compositionally biased region" description="Basic and acidic residues" evidence="11">
    <location>
        <begin position="226"/>
        <end position="255"/>
    </location>
</feature>
<dbReference type="InterPro" id="IPR038506">
    <property type="entry name" value="GLE1-like_sf"/>
</dbReference>
<dbReference type="GO" id="GO:0044614">
    <property type="term" value="C:nuclear pore cytoplasmic filaments"/>
    <property type="evidence" value="ECO:0007669"/>
    <property type="project" value="TreeGrafter"/>
</dbReference>
<keyword evidence="4" id="KW-0509">mRNA transport</keyword>
<evidence type="ECO:0000256" key="2">
    <source>
        <dbReference type="ARBA" id="ARBA00011056"/>
    </source>
</evidence>
<dbReference type="Gene3D" id="1.25.40.510">
    <property type="entry name" value="GLE1-like"/>
    <property type="match status" value="1"/>
</dbReference>
<dbReference type="GO" id="GO:0005543">
    <property type="term" value="F:phospholipid binding"/>
    <property type="evidence" value="ECO:0007669"/>
    <property type="project" value="TreeGrafter"/>
</dbReference>
<evidence type="ECO:0000256" key="6">
    <source>
        <dbReference type="ARBA" id="ARBA00023010"/>
    </source>
</evidence>
<dbReference type="Pfam" id="PF07817">
    <property type="entry name" value="GLE1"/>
    <property type="match status" value="1"/>
</dbReference>
<evidence type="ECO:0000256" key="5">
    <source>
        <dbReference type="ARBA" id="ARBA00022927"/>
    </source>
</evidence>
<dbReference type="GO" id="GO:0016973">
    <property type="term" value="P:poly(A)+ mRNA export from nucleus"/>
    <property type="evidence" value="ECO:0007669"/>
    <property type="project" value="InterPro"/>
</dbReference>
<feature type="compositionally biased region" description="Basic and acidic residues" evidence="11">
    <location>
        <begin position="363"/>
        <end position="462"/>
    </location>
</feature>